<feature type="transmembrane region" description="Helical" evidence="5">
    <location>
        <begin position="255"/>
        <end position="277"/>
    </location>
</feature>
<organism evidence="6 7">
    <name type="scientific">Agromyces tropicus</name>
    <dbReference type="NCBI Taxonomy" id="555371"/>
    <lineage>
        <taxon>Bacteria</taxon>
        <taxon>Bacillati</taxon>
        <taxon>Actinomycetota</taxon>
        <taxon>Actinomycetes</taxon>
        <taxon>Micrococcales</taxon>
        <taxon>Microbacteriaceae</taxon>
        <taxon>Agromyces</taxon>
    </lineage>
</organism>
<evidence type="ECO:0000313" key="6">
    <source>
        <dbReference type="EMBL" id="GAA2025977.1"/>
    </source>
</evidence>
<feature type="transmembrane region" description="Helical" evidence="5">
    <location>
        <begin position="198"/>
        <end position="216"/>
    </location>
</feature>
<dbReference type="Proteomes" id="UP001501196">
    <property type="component" value="Unassembled WGS sequence"/>
</dbReference>
<evidence type="ECO:0000313" key="7">
    <source>
        <dbReference type="Proteomes" id="UP001501196"/>
    </source>
</evidence>
<dbReference type="InterPro" id="IPR004710">
    <property type="entry name" value="Bilac:Na_transpt"/>
</dbReference>
<keyword evidence="2 5" id="KW-0812">Transmembrane</keyword>
<protein>
    <submittedName>
        <fullName evidence="6">Bile acid:sodium symporter family protein</fullName>
    </submittedName>
</protein>
<evidence type="ECO:0000256" key="4">
    <source>
        <dbReference type="ARBA" id="ARBA00023136"/>
    </source>
</evidence>
<dbReference type="InterPro" id="IPR038770">
    <property type="entry name" value="Na+/solute_symporter_sf"/>
</dbReference>
<feature type="transmembrane region" description="Helical" evidence="5">
    <location>
        <begin position="38"/>
        <end position="59"/>
    </location>
</feature>
<dbReference type="InterPro" id="IPR002657">
    <property type="entry name" value="BilAc:Na_symport/Acr3"/>
</dbReference>
<feature type="transmembrane region" description="Helical" evidence="5">
    <location>
        <begin position="65"/>
        <end position="85"/>
    </location>
</feature>
<evidence type="ECO:0000256" key="1">
    <source>
        <dbReference type="ARBA" id="ARBA00004141"/>
    </source>
</evidence>
<keyword evidence="4 5" id="KW-0472">Membrane</keyword>
<accession>A0ABP5FI33</accession>
<evidence type="ECO:0000256" key="5">
    <source>
        <dbReference type="SAM" id="Phobius"/>
    </source>
</evidence>
<comment type="caution">
    <text evidence="6">The sequence shown here is derived from an EMBL/GenBank/DDBJ whole genome shotgun (WGS) entry which is preliminary data.</text>
</comment>
<proteinExistence type="predicted"/>
<feature type="transmembrane region" description="Helical" evidence="5">
    <location>
        <begin position="6"/>
        <end position="26"/>
    </location>
</feature>
<comment type="subcellular location">
    <subcellularLocation>
        <location evidence="1">Membrane</location>
        <topology evidence="1">Multi-pass membrane protein</topology>
    </subcellularLocation>
</comment>
<dbReference type="Gene3D" id="1.20.1530.20">
    <property type="match status" value="1"/>
</dbReference>
<dbReference type="PANTHER" id="PTHR10361:SF24">
    <property type="entry name" value="P3 PROTEIN"/>
    <property type="match status" value="1"/>
</dbReference>
<sequence length="304" mass="31475">MPLASTLLPVALAIVMFGLGLTLTLADFTRVVRFPKAVFVALACQIIVLPLLTFGIVALSGLPPLLAIGMMLIVSAPGGAIANVLSHIFGGDVALNISLTAVNSVTAIFTIPLIVNLSIAYFDPSGGQIGLQFQKTLEVTVMVLGPVVLGMLIRRFATRFALAMDKPVRIVSMIILAAVITLTVIGNLAVLAANLGPLLLLALLICVMSLLVGFFVPRLFRVSPAQSLASSLEIGLHNATIALVIGQVVLANPVIAVPAAVYGPVSIVLGLVAAIVFRSVIRRTAGDPAPQAASEPEPDVTVEA</sequence>
<keyword evidence="3 5" id="KW-1133">Transmembrane helix</keyword>
<feature type="transmembrane region" description="Helical" evidence="5">
    <location>
        <begin position="97"/>
        <end position="119"/>
    </location>
</feature>
<dbReference type="Pfam" id="PF01758">
    <property type="entry name" value="SBF"/>
    <property type="match status" value="1"/>
</dbReference>
<name>A0ABP5FI33_9MICO</name>
<dbReference type="EMBL" id="BAAAPW010000001">
    <property type="protein sequence ID" value="GAA2025977.1"/>
    <property type="molecule type" value="Genomic_DNA"/>
</dbReference>
<keyword evidence="7" id="KW-1185">Reference proteome</keyword>
<evidence type="ECO:0000256" key="2">
    <source>
        <dbReference type="ARBA" id="ARBA00022692"/>
    </source>
</evidence>
<gene>
    <name evidence="6" type="ORF">GCM10009819_06320</name>
</gene>
<feature type="transmembrane region" description="Helical" evidence="5">
    <location>
        <begin position="228"/>
        <end position="249"/>
    </location>
</feature>
<feature type="transmembrane region" description="Helical" evidence="5">
    <location>
        <begin position="169"/>
        <end position="192"/>
    </location>
</feature>
<dbReference type="PANTHER" id="PTHR10361">
    <property type="entry name" value="SODIUM-BILE ACID COTRANSPORTER"/>
    <property type="match status" value="1"/>
</dbReference>
<feature type="transmembrane region" description="Helical" evidence="5">
    <location>
        <begin position="139"/>
        <end position="157"/>
    </location>
</feature>
<reference evidence="7" key="1">
    <citation type="journal article" date="2019" name="Int. J. Syst. Evol. Microbiol.">
        <title>The Global Catalogue of Microorganisms (GCM) 10K type strain sequencing project: providing services to taxonomists for standard genome sequencing and annotation.</title>
        <authorList>
            <consortium name="The Broad Institute Genomics Platform"/>
            <consortium name="The Broad Institute Genome Sequencing Center for Infectious Disease"/>
            <person name="Wu L."/>
            <person name="Ma J."/>
        </authorList>
    </citation>
    <scope>NUCLEOTIDE SEQUENCE [LARGE SCALE GENOMIC DNA]</scope>
    <source>
        <strain evidence="7">JCM 15672</strain>
    </source>
</reference>
<evidence type="ECO:0000256" key="3">
    <source>
        <dbReference type="ARBA" id="ARBA00022989"/>
    </source>
</evidence>